<proteinExistence type="predicted"/>
<dbReference type="EMBL" id="HG806283">
    <property type="protein sequence ID" value="CDW58193.1"/>
    <property type="molecule type" value="Genomic_DNA"/>
</dbReference>
<sequence>MKHFGGKRLVTPVVVVKQHYQLLLAGDTFSRRQPFSIRKSFVPILEGHLAVKVGDFSSKCYSSEAVRETE</sequence>
<protein>
    <submittedName>
        <fullName evidence="1">Uncharacterized protein</fullName>
    </submittedName>
</protein>
<organism evidence="1 2">
    <name type="scientific">Trichuris trichiura</name>
    <name type="common">Whipworm</name>
    <name type="synonym">Trichocephalus trichiurus</name>
    <dbReference type="NCBI Taxonomy" id="36087"/>
    <lineage>
        <taxon>Eukaryota</taxon>
        <taxon>Metazoa</taxon>
        <taxon>Ecdysozoa</taxon>
        <taxon>Nematoda</taxon>
        <taxon>Enoplea</taxon>
        <taxon>Dorylaimia</taxon>
        <taxon>Trichinellida</taxon>
        <taxon>Trichuridae</taxon>
        <taxon>Trichuris</taxon>
    </lineage>
</organism>
<accession>A0A077ZFB3</accession>
<evidence type="ECO:0000313" key="1">
    <source>
        <dbReference type="EMBL" id="CDW58193.1"/>
    </source>
</evidence>
<reference evidence="1" key="2">
    <citation type="submission" date="2014-03" db="EMBL/GenBank/DDBJ databases">
        <title>The whipworm genome and dual-species transcriptomics of an intimate host-pathogen interaction.</title>
        <authorList>
            <person name="Foth B.J."/>
            <person name="Tsai I.J."/>
            <person name="Reid A.J."/>
            <person name="Bancroft A.J."/>
            <person name="Nichol S."/>
            <person name="Tracey A."/>
            <person name="Holroyd N."/>
            <person name="Cotton J.A."/>
            <person name="Stanley E.J."/>
            <person name="Zarowiecki M."/>
            <person name="Liu J.Z."/>
            <person name="Huckvale T."/>
            <person name="Cooper P.J."/>
            <person name="Grencis R.K."/>
            <person name="Berriman M."/>
        </authorList>
    </citation>
    <scope>NUCLEOTIDE SEQUENCE [LARGE SCALE GENOMIC DNA]</scope>
</reference>
<name>A0A077ZFB3_TRITR</name>
<reference evidence="1" key="1">
    <citation type="submission" date="2014-01" db="EMBL/GenBank/DDBJ databases">
        <authorList>
            <person name="Aslett M."/>
        </authorList>
    </citation>
    <scope>NUCLEOTIDE SEQUENCE</scope>
</reference>
<dbReference type="AlphaFoldDB" id="A0A077ZFB3"/>
<evidence type="ECO:0000313" key="2">
    <source>
        <dbReference type="Proteomes" id="UP000030665"/>
    </source>
</evidence>
<dbReference type="Proteomes" id="UP000030665">
    <property type="component" value="Unassembled WGS sequence"/>
</dbReference>
<gene>
    <name evidence="1" type="ORF">TTRE_0000649801</name>
</gene>
<keyword evidence="2" id="KW-1185">Reference proteome</keyword>